<dbReference type="InterPro" id="IPR050250">
    <property type="entry name" value="Macrolide_Exporter_MacB"/>
</dbReference>
<protein>
    <submittedName>
        <fullName evidence="11">Uncharacterized protein</fullName>
    </submittedName>
</protein>
<evidence type="ECO:0000256" key="6">
    <source>
        <dbReference type="ARBA" id="ARBA00038076"/>
    </source>
</evidence>
<evidence type="ECO:0000256" key="1">
    <source>
        <dbReference type="ARBA" id="ARBA00004651"/>
    </source>
</evidence>
<feature type="transmembrane region" description="Helical" evidence="8">
    <location>
        <begin position="846"/>
        <end position="871"/>
    </location>
</feature>
<comment type="similarity">
    <text evidence="6">Belongs to the ABC-4 integral membrane protein family.</text>
</comment>
<proteinExistence type="inferred from homology"/>
<dbReference type="InterPro" id="IPR014782">
    <property type="entry name" value="Peptidase_M1_dom"/>
</dbReference>
<evidence type="ECO:0000256" key="2">
    <source>
        <dbReference type="ARBA" id="ARBA00022475"/>
    </source>
</evidence>
<name>M8DEN6_9BACL</name>
<dbReference type="PATRIC" id="fig|1300222.3.peg.3370"/>
<dbReference type="InterPro" id="IPR003838">
    <property type="entry name" value="ABC3_permease_C"/>
</dbReference>
<dbReference type="Gene3D" id="1.10.390.10">
    <property type="entry name" value="Neutral Protease Domain 2"/>
    <property type="match status" value="1"/>
</dbReference>
<dbReference type="Pfam" id="PF02687">
    <property type="entry name" value="FtsX"/>
    <property type="match status" value="1"/>
</dbReference>
<evidence type="ECO:0000256" key="4">
    <source>
        <dbReference type="ARBA" id="ARBA00022989"/>
    </source>
</evidence>
<evidence type="ECO:0000256" key="3">
    <source>
        <dbReference type="ARBA" id="ARBA00022692"/>
    </source>
</evidence>
<feature type="transmembrane region" description="Helical" evidence="8">
    <location>
        <begin position="805"/>
        <end position="834"/>
    </location>
</feature>
<evidence type="ECO:0000256" key="7">
    <source>
        <dbReference type="SAM" id="MobiDB-lite"/>
    </source>
</evidence>
<dbReference type="GO" id="GO:0008270">
    <property type="term" value="F:zinc ion binding"/>
    <property type="evidence" value="ECO:0007669"/>
    <property type="project" value="InterPro"/>
</dbReference>
<dbReference type="RefSeq" id="WP_003389479.1">
    <property type="nucleotide sequence ID" value="NZ_APBN01000006.1"/>
</dbReference>
<feature type="domain" description="Peptidase M1 membrane alanine aminopeptidase" evidence="9">
    <location>
        <begin position="1248"/>
        <end position="1382"/>
    </location>
</feature>
<reference evidence="11 12" key="1">
    <citation type="submission" date="2013-03" db="EMBL/GenBank/DDBJ databases">
        <title>Assembly of a new bacterial strain Brevibacillus borstelensis AK1.</title>
        <authorList>
            <person name="Rajan I."/>
            <person name="PoliReddy D."/>
            <person name="Sugumar T."/>
            <person name="Rathinam K."/>
            <person name="Alqarawi S."/>
            <person name="Khalil A.B."/>
            <person name="Sivakumar N."/>
        </authorList>
    </citation>
    <scope>NUCLEOTIDE SEQUENCE [LARGE SCALE GENOMIC DNA]</scope>
    <source>
        <strain evidence="11 12">AK1</strain>
    </source>
</reference>
<dbReference type="OrthoDB" id="3268975at2"/>
<dbReference type="GO" id="GO:0005886">
    <property type="term" value="C:plasma membrane"/>
    <property type="evidence" value="ECO:0007669"/>
    <property type="project" value="UniProtKB-SubCell"/>
</dbReference>
<keyword evidence="12" id="KW-1185">Reference proteome</keyword>
<feature type="transmembrane region" description="Helical" evidence="8">
    <location>
        <begin position="892"/>
        <end position="916"/>
    </location>
</feature>
<evidence type="ECO:0000256" key="5">
    <source>
        <dbReference type="ARBA" id="ARBA00023136"/>
    </source>
</evidence>
<sequence>MIRYIWKNWWRHPERFLLLLVGMLIISSTLSYFVGVTESNNGTTQEILQKRWKAAYHIVVRPEGTRSVTEQDQLLEPNYLNGLYGGISLDDYAWIKSLPDVEVAAPLAPIGYSGTTFTYGKVIEKPKEPGIYRHVMVTYSNDGVHVIPSVERTRYYTNGLWSMPGDEEETRRLYGVESWILDLWGFFNQLLVGIDPVEEARLVGLDQAVMPIGKSRYFTEKDKAETDDAGEGQKVTKLPILMSNRIDADFSFVSRYERLKLPFSTREEADQTMKEVASKGGASYLDQLETEGEPIEYAFGSKEAHALLFASLSGVDSQTGKPFLRYQNNNRWAYMSNTLNDKPGPLAFEKTASPYPERWNYAYGVKAVKPEIPKDIQEFYGYMPDDFRYSFRPFRFVDNWNWSHLIEPYWVGFYDPEKLAISKDPIDELPMETYRPAEARLVLDKDGRPVNPPVSVRPSLNPFGLLTNPPLMLTTIDAAAQLMGDKPIASIRIKVKGVEGVSEASQQKLEEVAREIEQRTGLIADITLGSSPQPVLVHVPANGSYPAMGWIEQFFVKLGSVFTLFREVSLGFSGIMGIVMLMAVTYVFATNLVTLYARTNEFGLWLAVGWRPGHVAGILFLEACLLGGIVTLISWAIVGMIVLQQGANVPLERVIGIGLCGIVIYVLAAIPAAFFVSRVSPLVLMRTGELKPGSRRLIRVQSSFSLALGQLLLRFRRSLLSVFAIAVPTGLLVFFGFVTFRLQGMMYTSWLGQYVAVEIGQEHYVAMVLALVIAVLTTAEIIWQNVMDRKAELLLLKAMGWRNGAIFRLILSEGLLCGLLAAIGGIGLGVLVIAVLYRQFPAEDMWLLLSAGLIPVLVGVLGAIFPAVMAVRFRPAEGLRGSQKNRRRTERVLRVMMAVLLIGSVAGATVSAVRLWQASSTEQGAAPGQAPGEQPVPSANPDPAQGGSNQGKEGTGTPPKQEKAAGDLTGFAPEPVPEGSKASYQLFFRMDKSGRFAAKADIQVENLSKDNWDQLVFYFIPNVFTKQNKPEAVKGTADVNIDKVELDQKQAAYQLSSDTLAIPLDKKMAPGEVRTVHVSYSFTVPEEGLRFDKMGQRYFLAQAYPMLATYRNGWNKQEYRINGESYHTGYSDFTVSYDLPPGYQFVSSSDEDPAEARQSGEVAIPRVREAFAAVVKDVTSISETVDGVQIRVFGEEANRQKMEEALRTAAEAVPFFSEKIGKYPHKQLDILLDGRVDMEYPGVVAVAANKTGSSLEHTVVHEIGHQWFYGMIANDAYHDRWLDEGLTELASAMFFLDYRKQSEEEVFAAMKQAARTAIDKPSNLPLDQYEGETYAYFYSVPPLRLWELISTYGTVEDGWRFLKAYCERYSYQEVDTKEFVRFATAYFPVTETYFAEWLKL</sequence>
<dbReference type="EMBL" id="APBN01000006">
    <property type="protein sequence ID" value="EMT51882.1"/>
    <property type="molecule type" value="Genomic_DNA"/>
</dbReference>
<dbReference type="GO" id="GO:0008237">
    <property type="term" value="F:metallopeptidase activity"/>
    <property type="evidence" value="ECO:0007669"/>
    <property type="project" value="InterPro"/>
</dbReference>
<keyword evidence="2" id="KW-1003">Cell membrane</keyword>
<dbReference type="Proteomes" id="UP000012081">
    <property type="component" value="Unassembled WGS sequence"/>
</dbReference>
<comment type="caution">
    <text evidence="11">The sequence shown here is derived from an EMBL/GenBank/DDBJ whole genome shotgun (WGS) entry which is preliminary data.</text>
</comment>
<dbReference type="SUPFAM" id="SSF55486">
    <property type="entry name" value="Metalloproteases ('zincins'), catalytic domain"/>
    <property type="match status" value="1"/>
</dbReference>
<feature type="transmembrane region" description="Helical" evidence="8">
    <location>
        <begin position="577"/>
        <end position="597"/>
    </location>
</feature>
<feature type="domain" description="ABC3 transporter permease C-terminal" evidence="10">
    <location>
        <begin position="765"/>
        <end position="872"/>
    </location>
</feature>
<feature type="region of interest" description="Disordered" evidence="7">
    <location>
        <begin position="922"/>
        <end position="977"/>
    </location>
</feature>
<dbReference type="PANTHER" id="PTHR30572">
    <property type="entry name" value="MEMBRANE COMPONENT OF TRANSPORTER-RELATED"/>
    <property type="match status" value="1"/>
</dbReference>
<keyword evidence="3 8" id="KW-0812">Transmembrane</keyword>
<feature type="transmembrane region" description="Helical" evidence="8">
    <location>
        <begin position="654"/>
        <end position="676"/>
    </location>
</feature>
<dbReference type="InterPro" id="IPR027268">
    <property type="entry name" value="Peptidase_M4/M1_CTD_sf"/>
</dbReference>
<dbReference type="CDD" id="cd09604">
    <property type="entry name" value="M1_APN_like"/>
    <property type="match status" value="1"/>
</dbReference>
<evidence type="ECO:0000259" key="9">
    <source>
        <dbReference type="Pfam" id="PF01433"/>
    </source>
</evidence>
<dbReference type="STRING" id="1300222.I532_16106"/>
<comment type="subcellular location">
    <subcellularLocation>
        <location evidence="1">Cell membrane</location>
        <topology evidence="1">Multi-pass membrane protein</topology>
    </subcellularLocation>
</comment>
<gene>
    <name evidence="11" type="ORF">I532_16106</name>
</gene>
<feature type="transmembrane region" description="Helical" evidence="8">
    <location>
        <begin position="617"/>
        <end position="642"/>
    </location>
</feature>
<dbReference type="GO" id="GO:0022857">
    <property type="term" value="F:transmembrane transporter activity"/>
    <property type="evidence" value="ECO:0007669"/>
    <property type="project" value="TreeGrafter"/>
</dbReference>
<evidence type="ECO:0000313" key="11">
    <source>
        <dbReference type="EMBL" id="EMT51882.1"/>
    </source>
</evidence>
<keyword evidence="4 8" id="KW-1133">Transmembrane helix</keyword>
<keyword evidence="5 8" id="KW-0472">Membrane</keyword>
<feature type="transmembrane region" description="Helical" evidence="8">
    <location>
        <begin position="763"/>
        <end position="784"/>
    </location>
</feature>
<evidence type="ECO:0000259" key="10">
    <source>
        <dbReference type="Pfam" id="PF02687"/>
    </source>
</evidence>
<evidence type="ECO:0000256" key="8">
    <source>
        <dbReference type="SAM" id="Phobius"/>
    </source>
</evidence>
<accession>M8DEN6</accession>
<evidence type="ECO:0000313" key="12">
    <source>
        <dbReference type="Proteomes" id="UP000012081"/>
    </source>
</evidence>
<dbReference type="Pfam" id="PF01433">
    <property type="entry name" value="Peptidase_M1"/>
    <property type="match status" value="1"/>
</dbReference>
<organism evidence="11 12">
    <name type="scientific">Brevibacillus borstelensis AK1</name>
    <dbReference type="NCBI Taxonomy" id="1300222"/>
    <lineage>
        <taxon>Bacteria</taxon>
        <taxon>Bacillati</taxon>
        <taxon>Bacillota</taxon>
        <taxon>Bacilli</taxon>
        <taxon>Bacillales</taxon>
        <taxon>Paenibacillaceae</taxon>
        <taxon>Brevibacillus</taxon>
    </lineage>
</organism>
<dbReference type="PANTHER" id="PTHR30572:SF4">
    <property type="entry name" value="ABC TRANSPORTER PERMEASE YTRF"/>
    <property type="match status" value="1"/>
</dbReference>
<feature type="transmembrane region" description="Helical" evidence="8">
    <location>
        <begin position="720"/>
        <end position="743"/>
    </location>
</feature>